<feature type="chain" id="PRO_5003578483" description="ZP domain-containing protein" evidence="4">
    <location>
        <begin position="18"/>
        <end position="410"/>
    </location>
</feature>
<proteinExistence type="predicted"/>
<accession>H2YAS9</accession>
<dbReference type="PANTHER" id="PTHR14002">
    <property type="entry name" value="ENDOGLIN/TGF-BETA RECEPTOR TYPE III"/>
    <property type="match status" value="1"/>
</dbReference>
<dbReference type="InParanoid" id="H2YAS9"/>
<dbReference type="Proteomes" id="UP000007875">
    <property type="component" value="Unassembled WGS sequence"/>
</dbReference>
<keyword evidence="3" id="KW-0472">Membrane</keyword>
<protein>
    <recommendedName>
        <fullName evidence="5">ZP domain-containing protein</fullName>
    </recommendedName>
</protein>
<dbReference type="InterPro" id="IPR001507">
    <property type="entry name" value="ZP_dom"/>
</dbReference>
<dbReference type="STRING" id="51511.ENSCSAVP00000002427"/>
<dbReference type="InterPro" id="IPR055355">
    <property type="entry name" value="ZP-C"/>
</dbReference>
<dbReference type="InterPro" id="IPR042235">
    <property type="entry name" value="ZP-C_dom"/>
</dbReference>
<keyword evidence="3" id="KW-0812">Transmembrane</keyword>
<dbReference type="Ensembl" id="ENSCSAVT00000002466.1">
    <property type="protein sequence ID" value="ENSCSAVP00000002427.1"/>
    <property type="gene ID" value="ENSCSAVG00000001425.1"/>
</dbReference>
<keyword evidence="3" id="KW-1133">Transmembrane helix</keyword>
<keyword evidence="2" id="KW-1015">Disulfide bond</keyword>
<keyword evidence="7" id="KW-1185">Reference proteome</keyword>
<dbReference type="Pfam" id="PF00100">
    <property type="entry name" value="Zona_pellucida"/>
    <property type="match status" value="1"/>
</dbReference>
<dbReference type="OMA" id="MFIPNIT"/>
<dbReference type="PROSITE" id="PS51034">
    <property type="entry name" value="ZP_2"/>
    <property type="match status" value="1"/>
</dbReference>
<dbReference type="eggNOG" id="ENOG502QWB3">
    <property type="taxonomic scope" value="Eukaryota"/>
</dbReference>
<evidence type="ECO:0000259" key="5">
    <source>
        <dbReference type="PROSITE" id="PS51034"/>
    </source>
</evidence>
<evidence type="ECO:0000256" key="2">
    <source>
        <dbReference type="ARBA" id="ARBA00023157"/>
    </source>
</evidence>
<dbReference type="Gene3D" id="2.60.40.3210">
    <property type="entry name" value="Zona pellucida, ZP-N domain"/>
    <property type="match status" value="1"/>
</dbReference>
<keyword evidence="1 4" id="KW-0732">Signal</keyword>
<evidence type="ECO:0000256" key="1">
    <source>
        <dbReference type="ARBA" id="ARBA00022729"/>
    </source>
</evidence>
<organism evidence="6 7">
    <name type="scientific">Ciona savignyi</name>
    <name type="common">Pacific transparent sea squirt</name>
    <dbReference type="NCBI Taxonomy" id="51511"/>
    <lineage>
        <taxon>Eukaryota</taxon>
        <taxon>Metazoa</taxon>
        <taxon>Chordata</taxon>
        <taxon>Tunicata</taxon>
        <taxon>Ascidiacea</taxon>
        <taxon>Phlebobranchia</taxon>
        <taxon>Cionidae</taxon>
        <taxon>Ciona</taxon>
    </lineage>
</organism>
<dbReference type="SMART" id="SM00241">
    <property type="entry name" value="ZP"/>
    <property type="match status" value="1"/>
</dbReference>
<dbReference type="PANTHER" id="PTHR14002:SF20">
    <property type="entry name" value="ZONA PELLUCIDA-LIKE DOMAIN-CONTAINING PROTEIN 1"/>
    <property type="match status" value="1"/>
</dbReference>
<feature type="transmembrane region" description="Helical" evidence="3">
    <location>
        <begin position="364"/>
        <end position="386"/>
    </location>
</feature>
<name>H2YAS9_CIOSA</name>
<dbReference type="Pfam" id="PF23344">
    <property type="entry name" value="ZP-N"/>
    <property type="match status" value="1"/>
</dbReference>
<dbReference type="GeneTree" id="ENSGT00940000163632"/>
<dbReference type="InterPro" id="IPR055356">
    <property type="entry name" value="ZP-N"/>
</dbReference>
<evidence type="ECO:0000256" key="3">
    <source>
        <dbReference type="SAM" id="Phobius"/>
    </source>
</evidence>
<sequence>MKAIFLVIGFLATAAIAQDVVQVFCSQSSITAKIQKEVVTSAGFTMSDVHLNDRSCPFDQEEDTFFMKVISPLSSCGTHLTANDTHVVFSNSISTVDTGPTYPYGVVVGPQSNDKALSAFIKCTYRIDLNVSTMFIPNITIIPISAPDAFGVGEFRAAMALYTDNTYLTAYSSPPVMQPDETLYVGVTLVGDVSSDVYLLMKECWGTVSDNPGASPQYPLVQAGCPVASSADGAVRVTQNGVSHQGMWNSPVFKFVGNEPEFENVWLHCNLQICINRNCQPTCSTRKRRAVDGEGRPIWGPEDHIQPNIITVGPITRLIIENISENQTRVTYEQNYPNQQPHPILTNNGVTGQGNMGWSSSNTVILVAVLGGLALICIMLALIVVIMRIRGRTSNTGFDLGGNTNKSYVA</sequence>
<dbReference type="HOGENOM" id="CLU_670761_0_0_1"/>
<evidence type="ECO:0000313" key="6">
    <source>
        <dbReference type="Ensembl" id="ENSCSAVP00000002427.1"/>
    </source>
</evidence>
<reference evidence="6" key="2">
    <citation type="submission" date="2025-08" db="UniProtKB">
        <authorList>
            <consortium name="Ensembl"/>
        </authorList>
    </citation>
    <scope>IDENTIFICATION</scope>
</reference>
<feature type="domain" description="ZP" evidence="5">
    <location>
        <begin position="24"/>
        <end position="290"/>
    </location>
</feature>
<reference evidence="6" key="3">
    <citation type="submission" date="2025-09" db="UniProtKB">
        <authorList>
            <consortium name="Ensembl"/>
        </authorList>
    </citation>
    <scope>IDENTIFICATION</scope>
</reference>
<dbReference type="Gene3D" id="2.60.40.4100">
    <property type="entry name" value="Zona pellucida, ZP-C domain"/>
    <property type="match status" value="1"/>
</dbReference>
<evidence type="ECO:0000256" key="4">
    <source>
        <dbReference type="SAM" id="SignalP"/>
    </source>
</evidence>
<dbReference type="AlphaFoldDB" id="H2YAS9"/>
<evidence type="ECO:0000313" key="7">
    <source>
        <dbReference type="Proteomes" id="UP000007875"/>
    </source>
</evidence>
<reference evidence="7" key="1">
    <citation type="submission" date="2003-08" db="EMBL/GenBank/DDBJ databases">
        <authorList>
            <person name="Birren B."/>
            <person name="Nusbaum C."/>
            <person name="Abebe A."/>
            <person name="Abouelleil A."/>
            <person name="Adekoya E."/>
            <person name="Ait-zahra M."/>
            <person name="Allen N."/>
            <person name="Allen T."/>
            <person name="An P."/>
            <person name="Anderson M."/>
            <person name="Anderson S."/>
            <person name="Arachchi H."/>
            <person name="Armbruster J."/>
            <person name="Bachantsang P."/>
            <person name="Baldwin J."/>
            <person name="Barry A."/>
            <person name="Bayul T."/>
            <person name="Blitshsteyn B."/>
            <person name="Bloom T."/>
            <person name="Blye J."/>
            <person name="Boguslavskiy L."/>
            <person name="Borowsky M."/>
            <person name="Boukhgalter B."/>
            <person name="Brunache A."/>
            <person name="Butler J."/>
            <person name="Calixte N."/>
            <person name="Calvo S."/>
            <person name="Camarata J."/>
            <person name="Campo K."/>
            <person name="Chang J."/>
            <person name="Cheshatsang Y."/>
            <person name="Citroen M."/>
            <person name="Collymore A."/>
            <person name="Considine T."/>
            <person name="Cook A."/>
            <person name="Cooke P."/>
            <person name="Corum B."/>
            <person name="Cuomo C."/>
            <person name="David R."/>
            <person name="Dawoe T."/>
            <person name="Degray S."/>
            <person name="Dodge S."/>
            <person name="Dooley K."/>
            <person name="Dorje P."/>
            <person name="Dorjee K."/>
            <person name="Dorris L."/>
            <person name="Duffey N."/>
            <person name="Dupes A."/>
            <person name="Elkins T."/>
            <person name="Engels R."/>
            <person name="Erickson J."/>
            <person name="Farina A."/>
            <person name="Faro S."/>
            <person name="Ferreira P."/>
            <person name="Fischer H."/>
            <person name="Fitzgerald M."/>
            <person name="Foley K."/>
            <person name="Gage D."/>
            <person name="Galagan J."/>
            <person name="Gearin G."/>
            <person name="Gnerre S."/>
            <person name="Gnirke A."/>
            <person name="Goyette A."/>
            <person name="Graham J."/>
            <person name="Grandbois E."/>
            <person name="Gyaltsen K."/>
            <person name="Hafez N."/>
            <person name="Hagopian D."/>
            <person name="Hagos B."/>
            <person name="Hall J."/>
            <person name="Hatcher B."/>
            <person name="Heller A."/>
            <person name="Higgins H."/>
            <person name="Honan T."/>
            <person name="Horn A."/>
            <person name="Houde N."/>
            <person name="Hughes L."/>
            <person name="Hulme W."/>
            <person name="Husby E."/>
            <person name="Iliev I."/>
            <person name="Jaffe D."/>
            <person name="Jones C."/>
            <person name="Kamal M."/>
            <person name="Kamat A."/>
            <person name="Kamvysselis M."/>
            <person name="Karlsson E."/>
            <person name="Kells C."/>
            <person name="Kieu A."/>
            <person name="Kisner P."/>
            <person name="Kodira C."/>
            <person name="Kulbokas E."/>
            <person name="Labutti K."/>
            <person name="Lama D."/>
            <person name="Landers T."/>
            <person name="Leger J."/>
            <person name="Levine S."/>
            <person name="Lewis D."/>
            <person name="Lewis T."/>
            <person name="Lindblad-toh K."/>
            <person name="Liu X."/>
            <person name="Lokyitsang T."/>
            <person name="Lokyitsang Y."/>
            <person name="Lucien O."/>
            <person name="Lui A."/>
            <person name="Ma L.J."/>
            <person name="Mabbitt R."/>
            <person name="Macdonald J."/>
            <person name="Maclean C."/>
            <person name="Major J."/>
            <person name="Manning J."/>
            <person name="Marabella R."/>
            <person name="Maru K."/>
            <person name="Matthews C."/>
            <person name="Mauceli E."/>
            <person name="Mccarthy M."/>
            <person name="Mcdonough S."/>
            <person name="Mcghee T."/>
            <person name="Meldrim J."/>
            <person name="Meneus L."/>
            <person name="Mesirov J."/>
            <person name="Mihalev A."/>
            <person name="Mihova T."/>
            <person name="Mikkelsen T."/>
            <person name="Mlenga V."/>
            <person name="Moru K."/>
            <person name="Mozes J."/>
            <person name="Mulrain L."/>
            <person name="Munson G."/>
            <person name="Naylor J."/>
            <person name="Newes C."/>
            <person name="Nguyen C."/>
            <person name="Nguyen N."/>
            <person name="Nguyen T."/>
            <person name="Nicol R."/>
            <person name="Nielsen C."/>
            <person name="Nizzari M."/>
            <person name="Norbu C."/>
            <person name="Norbu N."/>
            <person name="O'donnell P."/>
            <person name="Okoawo O."/>
            <person name="O'leary S."/>
            <person name="Omotosho B."/>
            <person name="O'neill K."/>
            <person name="Osman S."/>
            <person name="Parker S."/>
            <person name="Perrin D."/>
            <person name="Phunkhang P."/>
            <person name="Piqani B."/>
            <person name="Purcell S."/>
            <person name="Rachupka T."/>
            <person name="Ramasamy U."/>
            <person name="Rameau R."/>
            <person name="Ray V."/>
            <person name="Raymond C."/>
            <person name="Retta R."/>
            <person name="Richardson S."/>
            <person name="Rise C."/>
            <person name="Rodriguez J."/>
            <person name="Rogers J."/>
            <person name="Rogov P."/>
            <person name="Rutman M."/>
            <person name="Schupbach R."/>
            <person name="Seaman C."/>
            <person name="Settipalli S."/>
            <person name="Sharpe T."/>
            <person name="Sheridan J."/>
            <person name="Sherpa N."/>
            <person name="Shi J."/>
            <person name="Smirnov S."/>
            <person name="Smith C."/>
            <person name="Sougnez C."/>
            <person name="Spencer B."/>
            <person name="Stalker J."/>
            <person name="Stange-thomann N."/>
            <person name="Stavropoulos S."/>
            <person name="Stetson K."/>
            <person name="Stone C."/>
            <person name="Stone S."/>
            <person name="Stubbs M."/>
            <person name="Talamas J."/>
            <person name="Tchuinga P."/>
            <person name="Tenzing P."/>
            <person name="Tesfaye S."/>
            <person name="Theodore J."/>
            <person name="Thoulutsang Y."/>
            <person name="Topham K."/>
            <person name="Towey S."/>
            <person name="Tsamla T."/>
            <person name="Tsomo N."/>
            <person name="Vallee D."/>
            <person name="Vassiliev H."/>
            <person name="Venkataraman V."/>
            <person name="Vinson J."/>
            <person name="Vo A."/>
            <person name="Wade C."/>
            <person name="Wang S."/>
            <person name="Wangchuk T."/>
            <person name="Wangdi T."/>
            <person name="Whittaker C."/>
            <person name="Wilkinson J."/>
            <person name="Wu Y."/>
            <person name="Wyman D."/>
            <person name="Yadav S."/>
            <person name="Yang S."/>
            <person name="Yang X."/>
            <person name="Yeager S."/>
            <person name="Yee E."/>
            <person name="Young G."/>
            <person name="Zainoun J."/>
            <person name="Zembeck L."/>
            <person name="Zimmer A."/>
            <person name="Zody M."/>
            <person name="Lander E."/>
        </authorList>
    </citation>
    <scope>NUCLEOTIDE SEQUENCE [LARGE SCALE GENOMIC DNA]</scope>
</reference>
<feature type="signal peptide" evidence="4">
    <location>
        <begin position="1"/>
        <end position="17"/>
    </location>
</feature>